<dbReference type="InterPro" id="IPR006439">
    <property type="entry name" value="HAD-SF_hydro_IA"/>
</dbReference>
<sequence length="199" mass="21535">MTPDTVVFDIGAVLVDWRPELAWADDLGLEGARAFLDRIGFEKLNFACDAGASFADASRQIADPEDAARLAQYVDRYPLTVANKITGTWDILFDLKARGYAVHAITNWSAETWPRGLSVHPELAEVFGTTVVSGQVGVVKPSVEIYRLLCDLAEVMPEHCVFIDDGLHNCLGAKAAGMDAIHFTGSDALSGALKERGLL</sequence>
<name>A0A251WWH9_9RHOB</name>
<dbReference type="NCBIfam" id="TIGR01509">
    <property type="entry name" value="HAD-SF-IA-v3"/>
    <property type="match status" value="1"/>
</dbReference>
<dbReference type="SFLD" id="SFLDS00003">
    <property type="entry name" value="Haloacid_Dehalogenase"/>
    <property type="match status" value="1"/>
</dbReference>
<accession>A0A251WWH9</accession>
<dbReference type="PANTHER" id="PTHR43611">
    <property type="entry name" value="ALPHA-D-GLUCOSE 1-PHOSPHATE PHOSPHATASE"/>
    <property type="match status" value="1"/>
</dbReference>
<dbReference type="AlphaFoldDB" id="A0A251WWH9"/>
<evidence type="ECO:0000313" key="1">
    <source>
        <dbReference type="EMBL" id="OUD08505.1"/>
    </source>
</evidence>
<dbReference type="OrthoDB" id="9807742at2"/>
<organism evidence="1 2">
    <name type="scientific">Marivivens niveibacter</name>
    <dbReference type="NCBI Taxonomy" id="1930667"/>
    <lineage>
        <taxon>Bacteria</taxon>
        <taxon>Pseudomonadati</taxon>
        <taxon>Pseudomonadota</taxon>
        <taxon>Alphaproteobacteria</taxon>
        <taxon>Rhodobacterales</taxon>
        <taxon>Paracoccaceae</taxon>
        <taxon>Marivivens group</taxon>
        <taxon>Marivivens</taxon>
    </lineage>
</organism>
<dbReference type="RefSeq" id="WP_086452198.1">
    <property type="nucleotide sequence ID" value="NZ_MSPP01000005.1"/>
</dbReference>
<evidence type="ECO:0008006" key="3">
    <source>
        <dbReference type="Google" id="ProtNLM"/>
    </source>
</evidence>
<dbReference type="InterPro" id="IPR036412">
    <property type="entry name" value="HAD-like_sf"/>
</dbReference>
<comment type="caution">
    <text evidence="1">The sequence shown here is derived from an EMBL/GenBank/DDBJ whole genome shotgun (WGS) entry which is preliminary data.</text>
</comment>
<evidence type="ECO:0000313" key="2">
    <source>
        <dbReference type="Proteomes" id="UP000194664"/>
    </source>
</evidence>
<dbReference type="EMBL" id="MSPP01000005">
    <property type="protein sequence ID" value="OUD08505.1"/>
    <property type="molecule type" value="Genomic_DNA"/>
</dbReference>
<dbReference type="SFLD" id="SFLDG01129">
    <property type="entry name" value="C1.5:_HAD__Beta-PGM__Phosphata"/>
    <property type="match status" value="1"/>
</dbReference>
<dbReference type="PRINTS" id="PR00413">
    <property type="entry name" value="HADHALOGNASE"/>
</dbReference>
<reference evidence="1 2" key="1">
    <citation type="submission" date="2016-12" db="EMBL/GenBank/DDBJ databases">
        <title>The draft genome sequence of HSLHS2.</title>
        <authorList>
            <person name="Hu D."/>
            <person name="Wang L."/>
            <person name="Shao Z."/>
        </authorList>
    </citation>
    <scope>NUCLEOTIDE SEQUENCE [LARGE SCALE GENOMIC DNA]</scope>
    <source>
        <strain evidence="1">MCCC 1A06712</strain>
    </source>
</reference>
<gene>
    <name evidence="1" type="ORF">BVC71_13475</name>
</gene>
<dbReference type="PANTHER" id="PTHR43611:SF3">
    <property type="entry name" value="FLAVIN MONONUCLEOTIDE HYDROLASE 1, CHLOROPLATIC"/>
    <property type="match status" value="1"/>
</dbReference>
<dbReference type="InterPro" id="IPR023214">
    <property type="entry name" value="HAD_sf"/>
</dbReference>
<dbReference type="Pfam" id="PF00702">
    <property type="entry name" value="Hydrolase"/>
    <property type="match status" value="1"/>
</dbReference>
<keyword evidence="2" id="KW-1185">Reference proteome</keyword>
<proteinExistence type="predicted"/>
<dbReference type="Gene3D" id="3.40.50.1000">
    <property type="entry name" value="HAD superfamily/HAD-like"/>
    <property type="match status" value="1"/>
</dbReference>
<dbReference type="SUPFAM" id="SSF56784">
    <property type="entry name" value="HAD-like"/>
    <property type="match status" value="1"/>
</dbReference>
<protein>
    <recommendedName>
        <fullName evidence="3">Haloacid dehalogenase</fullName>
    </recommendedName>
</protein>
<dbReference type="Proteomes" id="UP000194664">
    <property type="component" value="Unassembled WGS sequence"/>
</dbReference>